<gene>
    <name evidence="1" type="ORF">BCR33DRAFT_715573</name>
</gene>
<protein>
    <submittedName>
        <fullName evidence="1">Uncharacterized protein</fullName>
    </submittedName>
</protein>
<comment type="caution">
    <text evidence="1">The sequence shown here is derived from an EMBL/GenBank/DDBJ whole genome shotgun (WGS) entry which is preliminary data.</text>
</comment>
<dbReference type="EMBL" id="MCGO01000016">
    <property type="protein sequence ID" value="ORY46514.1"/>
    <property type="molecule type" value="Genomic_DNA"/>
</dbReference>
<proteinExistence type="predicted"/>
<evidence type="ECO:0000313" key="1">
    <source>
        <dbReference type="EMBL" id="ORY46514.1"/>
    </source>
</evidence>
<reference evidence="1 2" key="1">
    <citation type="submission" date="2016-07" db="EMBL/GenBank/DDBJ databases">
        <title>Pervasive Adenine N6-methylation of Active Genes in Fungi.</title>
        <authorList>
            <consortium name="DOE Joint Genome Institute"/>
            <person name="Mondo S.J."/>
            <person name="Dannebaum R.O."/>
            <person name="Kuo R.C."/>
            <person name="Labutti K."/>
            <person name="Haridas S."/>
            <person name="Kuo A."/>
            <person name="Salamov A."/>
            <person name="Ahrendt S.R."/>
            <person name="Lipzen A."/>
            <person name="Sullivan W."/>
            <person name="Andreopoulos W.B."/>
            <person name="Clum A."/>
            <person name="Lindquist E."/>
            <person name="Daum C."/>
            <person name="Ramamoorthy G.K."/>
            <person name="Gryganskyi A."/>
            <person name="Culley D."/>
            <person name="Magnuson J.K."/>
            <person name="James T.Y."/>
            <person name="O'Malley M.A."/>
            <person name="Stajich J.E."/>
            <person name="Spatafora J.W."/>
            <person name="Visel A."/>
            <person name="Grigoriev I.V."/>
        </authorList>
    </citation>
    <scope>NUCLEOTIDE SEQUENCE [LARGE SCALE GENOMIC DNA]</scope>
    <source>
        <strain evidence="1 2">JEL800</strain>
    </source>
</reference>
<evidence type="ECO:0000313" key="2">
    <source>
        <dbReference type="Proteomes" id="UP000193642"/>
    </source>
</evidence>
<dbReference type="Proteomes" id="UP000193642">
    <property type="component" value="Unassembled WGS sequence"/>
</dbReference>
<name>A0A1Y2CI63_9FUNG</name>
<keyword evidence="2" id="KW-1185">Reference proteome</keyword>
<organism evidence="1 2">
    <name type="scientific">Rhizoclosmatium globosum</name>
    <dbReference type="NCBI Taxonomy" id="329046"/>
    <lineage>
        <taxon>Eukaryota</taxon>
        <taxon>Fungi</taxon>
        <taxon>Fungi incertae sedis</taxon>
        <taxon>Chytridiomycota</taxon>
        <taxon>Chytridiomycota incertae sedis</taxon>
        <taxon>Chytridiomycetes</taxon>
        <taxon>Chytridiales</taxon>
        <taxon>Chytriomycetaceae</taxon>
        <taxon>Rhizoclosmatium</taxon>
    </lineage>
</organism>
<sequence>TLIFFGSAKSFCMKLVSSTTIATAMLVCDAALGKICVLCAKVLTTGLGNRVLPLHTLLLAFLLWLHKGRRLMITIVNIAAQETSPGMDTTSRRD</sequence>
<dbReference type="AlphaFoldDB" id="A0A1Y2CI63"/>
<feature type="non-terminal residue" evidence="1">
    <location>
        <position position="1"/>
    </location>
</feature>
<accession>A0A1Y2CI63</accession>